<sequence>MGLKYLLVLSLLLLCTSQGNTGGQKRQGGSIADSLPQQKIPSIRDCVWEEDLCNRARPLYIDPDTNDGPYSVLYLPRGECSTKDAKCAQMNVPNGKKVIVACTGKNSELLRRKSTYAEATCLNGRFVDSAGQRVVNTPIVEDSCTKEQKVGIFGDPTSQ</sequence>
<accession>A0A8S1BQ36</accession>
<keyword evidence="1" id="KW-0732">Signal</keyword>
<dbReference type="Proteomes" id="UP000494165">
    <property type="component" value="Unassembled WGS sequence"/>
</dbReference>
<evidence type="ECO:0000313" key="2">
    <source>
        <dbReference type="EMBL" id="CAB3359162.1"/>
    </source>
</evidence>
<feature type="chain" id="PRO_5035917864" description="DUF4789 domain-containing protein" evidence="1">
    <location>
        <begin position="23"/>
        <end position="159"/>
    </location>
</feature>
<organism evidence="2 3">
    <name type="scientific">Cloeon dipterum</name>
    <dbReference type="NCBI Taxonomy" id="197152"/>
    <lineage>
        <taxon>Eukaryota</taxon>
        <taxon>Metazoa</taxon>
        <taxon>Ecdysozoa</taxon>
        <taxon>Arthropoda</taxon>
        <taxon>Hexapoda</taxon>
        <taxon>Insecta</taxon>
        <taxon>Pterygota</taxon>
        <taxon>Palaeoptera</taxon>
        <taxon>Ephemeroptera</taxon>
        <taxon>Pisciforma</taxon>
        <taxon>Baetidae</taxon>
        <taxon>Cloeon</taxon>
    </lineage>
</organism>
<proteinExistence type="predicted"/>
<evidence type="ECO:0000313" key="3">
    <source>
        <dbReference type="Proteomes" id="UP000494165"/>
    </source>
</evidence>
<evidence type="ECO:0000256" key="1">
    <source>
        <dbReference type="SAM" id="SignalP"/>
    </source>
</evidence>
<protein>
    <recommendedName>
        <fullName evidence="4">DUF4789 domain-containing protein</fullName>
    </recommendedName>
</protein>
<dbReference type="AlphaFoldDB" id="A0A8S1BQ36"/>
<gene>
    <name evidence="2" type="ORF">CLODIP_2_CD05314</name>
</gene>
<keyword evidence="3" id="KW-1185">Reference proteome</keyword>
<feature type="signal peptide" evidence="1">
    <location>
        <begin position="1"/>
        <end position="22"/>
    </location>
</feature>
<evidence type="ECO:0008006" key="4">
    <source>
        <dbReference type="Google" id="ProtNLM"/>
    </source>
</evidence>
<reference evidence="2 3" key="1">
    <citation type="submission" date="2020-04" db="EMBL/GenBank/DDBJ databases">
        <authorList>
            <person name="Alioto T."/>
            <person name="Alioto T."/>
            <person name="Gomez Garrido J."/>
        </authorList>
    </citation>
    <scope>NUCLEOTIDE SEQUENCE [LARGE SCALE GENOMIC DNA]</scope>
</reference>
<dbReference type="EMBL" id="CADEPI010000001">
    <property type="protein sequence ID" value="CAB3359162.1"/>
    <property type="molecule type" value="Genomic_DNA"/>
</dbReference>
<comment type="caution">
    <text evidence="2">The sequence shown here is derived from an EMBL/GenBank/DDBJ whole genome shotgun (WGS) entry which is preliminary data.</text>
</comment>
<name>A0A8S1BQ36_9INSE</name>